<evidence type="ECO:0000256" key="5">
    <source>
        <dbReference type="ARBA" id="ARBA00023242"/>
    </source>
</evidence>
<dbReference type="FunFam" id="1.20.5.170:FF:000127">
    <property type="entry name" value="Protein CBR-ATF-2"/>
    <property type="match status" value="1"/>
</dbReference>
<feature type="region of interest" description="Disordered" evidence="7">
    <location>
        <begin position="116"/>
        <end position="162"/>
    </location>
</feature>
<evidence type="ECO:0000256" key="7">
    <source>
        <dbReference type="SAM" id="MobiDB-lite"/>
    </source>
</evidence>
<dbReference type="InterPro" id="IPR046347">
    <property type="entry name" value="bZIP_sf"/>
</dbReference>
<keyword evidence="5" id="KW-0539">Nucleus</keyword>
<feature type="domain" description="BZIP" evidence="8">
    <location>
        <begin position="140"/>
        <end position="186"/>
    </location>
</feature>
<dbReference type="PANTHER" id="PTHR15284">
    <property type="entry name" value="NUCLEAR FACTOR INTERLEUKIN-3-REGULATED PROTEIN"/>
    <property type="match status" value="1"/>
</dbReference>
<dbReference type="CDD" id="cd14694">
    <property type="entry name" value="bZIP_NFIL3"/>
    <property type="match status" value="1"/>
</dbReference>
<keyword evidence="3" id="KW-0238">DNA-binding</keyword>
<evidence type="ECO:0000256" key="3">
    <source>
        <dbReference type="ARBA" id="ARBA00023125"/>
    </source>
</evidence>
<dbReference type="InterPro" id="IPR004827">
    <property type="entry name" value="bZIP"/>
</dbReference>
<feature type="domain" description="BZIP" evidence="8">
    <location>
        <begin position="409"/>
        <end position="472"/>
    </location>
</feature>
<dbReference type="SUPFAM" id="SSF57959">
    <property type="entry name" value="Leucine zipper domain"/>
    <property type="match status" value="2"/>
</dbReference>
<evidence type="ECO:0000256" key="4">
    <source>
        <dbReference type="ARBA" id="ARBA00023163"/>
    </source>
</evidence>
<dbReference type="Pfam" id="PF07716">
    <property type="entry name" value="bZIP_2"/>
    <property type="match status" value="2"/>
</dbReference>
<name>A0A8S1HG67_9PELO</name>
<keyword evidence="4" id="KW-0804">Transcription</keyword>
<organism evidence="9 10">
    <name type="scientific">Caenorhabditis auriculariae</name>
    <dbReference type="NCBI Taxonomy" id="2777116"/>
    <lineage>
        <taxon>Eukaryota</taxon>
        <taxon>Metazoa</taxon>
        <taxon>Ecdysozoa</taxon>
        <taxon>Nematoda</taxon>
        <taxon>Chromadorea</taxon>
        <taxon>Rhabditida</taxon>
        <taxon>Rhabditina</taxon>
        <taxon>Rhabditomorpha</taxon>
        <taxon>Rhabditoidea</taxon>
        <taxon>Rhabditidae</taxon>
        <taxon>Peloderinae</taxon>
        <taxon>Caenorhabditis</taxon>
    </lineage>
</organism>
<dbReference type="EMBL" id="CAJGYM010000057">
    <property type="protein sequence ID" value="CAD6195563.1"/>
    <property type="molecule type" value="Genomic_DNA"/>
</dbReference>
<dbReference type="GO" id="GO:0003700">
    <property type="term" value="F:DNA-binding transcription factor activity"/>
    <property type="evidence" value="ECO:0007669"/>
    <property type="project" value="InterPro"/>
</dbReference>
<evidence type="ECO:0000256" key="1">
    <source>
        <dbReference type="ARBA" id="ARBA00006079"/>
    </source>
</evidence>
<protein>
    <recommendedName>
        <fullName evidence="8">BZIP domain-containing protein</fullName>
    </recommendedName>
</protein>
<comment type="caution">
    <text evidence="9">The sequence shown here is derived from an EMBL/GenBank/DDBJ whole genome shotgun (WGS) entry which is preliminary data.</text>
</comment>
<dbReference type="PROSITE" id="PS00036">
    <property type="entry name" value="BZIP_BASIC"/>
    <property type="match status" value="1"/>
</dbReference>
<dbReference type="CDD" id="cd14695">
    <property type="entry name" value="bZIP_HLF"/>
    <property type="match status" value="1"/>
</dbReference>
<dbReference type="PROSITE" id="PS50217">
    <property type="entry name" value="BZIP"/>
    <property type="match status" value="2"/>
</dbReference>
<keyword evidence="6" id="KW-0175">Coiled coil</keyword>
<feature type="compositionally biased region" description="Basic and acidic residues" evidence="7">
    <location>
        <begin position="137"/>
        <end position="162"/>
    </location>
</feature>
<dbReference type="Gene3D" id="1.20.5.170">
    <property type="match status" value="2"/>
</dbReference>
<evidence type="ECO:0000256" key="2">
    <source>
        <dbReference type="ARBA" id="ARBA00023015"/>
    </source>
</evidence>
<evidence type="ECO:0000259" key="8">
    <source>
        <dbReference type="PROSITE" id="PS50217"/>
    </source>
</evidence>
<dbReference type="FunFam" id="1.20.5.170:FF:000025">
    <property type="entry name" value="nuclear factor interleukin-3-regulated protein-like"/>
    <property type="match status" value="1"/>
</dbReference>
<sequence length="477" mass="52216">MRSGVQTVWFGASCAAVRSYFWTVSLVFSAAGSSVRCDFFYPSQNGFRPIEVEREWKKANAPPRRTIKKSPCGGREDVANLSPLGNLFAARGMDVDSASSSPSSRLSVVCSASAEYSSNSSEGSSPNSRRNSMNETAMKDDHYWERRRKNNDASKRSREKRRLNDLAMEERIQALSAENERLKSQLVTRDTVLVTQPPAPLREFASLPSQSSTVLLAGPSKAMFPASAMSTMPSLTGSGLLPLLPSNSQLPMLQLCQFQAAMQQQLMPATPTTASPPCVFSSTSAFQPFRGKEQAPTAAATSVIMKAERSSPDSSSDVIDPNVQLAQRLPQPPQPSSSNSLLSALLATRRPSPAVPQSRTEHISGLNSPPRNSCSKSDCESISSSASLSPSHSSEDHADQLNGSFADKSPQYIDRRRRNNEAAKRCRANRRAVFEYRSRRVQLLEGENDELRRQIESLKQEVAQFKAILAQRAASHP</sequence>
<dbReference type="OrthoDB" id="6022300at2759"/>
<dbReference type="AlphaFoldDB" id="A0A8S1HG67"/>
<dbReference type="PANTHER" id="PTHR15284:SF0">
    <property type="entry name" value="GH23983P"/>
    <property type="match status" value="1"/>
</dbReference>
<keyword evidence="2" id="KW-0805">Transcription regulation</keyword>
<dbReference type="GO" id="GO:0007623">
    <property type="term" value="P:circadian rhythm"/>
    <property type="evidence" value="ECO:0007669"/>
    <property type="project" value="TreeGrafter"/>
</dbReference>
<dbReference type="GO" id="GO:0005634">
    <property type="term" value="C:nucleus"/>
    <property type="evidence" value="ECO:0007669"/>
    <property type="project" value="TreeGrafter"/>
</dbReference>
<dbReference type="GO" id="GO:0003677">
    <property type="term" value="F:DNA binding"/>
    <property type="evidence" value="ECO:0007669"/>
    <property type="project" value="UniProtKB-KW"/>
</dbReference>
<comment type="similarity">
    <text evidence="1">Belongs to the bZIP family. NFIL3 subfamily.</text>
</comment>
<accession>A0A8S1HG67</accession>
<evidence type="ECO:0000313" key="9">
    <source>
        <dbReference type="EMBL" id="CAD6195563.1"/>
    </source>
</evidence>
<dbReference type="InterPro" id="IPR047106">
    <property type="entry name" value="NFIL3-like_bZIP"/>
</dbReference>
<dbReference type="InterPro" id="IPR047229">
    <property type="entry name" value="NFIL3-like"/>
</dbReference>
<evidence type="ECO:0000313" key="10">
    <source>
        <dbReference type="Proteomes" id="UP000835052"/>
    </source>
</evidence>
<feature type="compositionally biased region" description="Low complexity" evidence="7">
    <location>
        <begin position="373"/>
        <end position="392"/>
    </location>
</feature>
<reference evidence="9" key="1">
    <citation type="submission" date="2020-10" db="EMBL/GenBank/DDBJ databases">
        <authorList>
            <person name="Kikuchi T."/>
        </authorList>
    </citation>
    <scope>NUCLEOTIDE SEQUENCE</scope>
    <source>
        <strain evidence="9">NKZ352</strain>
    </source>
</reference>
<evidence type="ECO:0000256" key="6">
    <source>
        <dbReference type="SAM" id="Coils"/>
    </source>
</evidence>
<proteinExistence type="inferred from homology"/>
<feature type="coiled-coil region" evidence="6">
    <location>
        <begin position="441"/>
        <end position="468"/>
    </location>
</feature>
<dbReference type="SMART" id="SM00338">
    <property type="entry name" value="BRLZ"/>
    <property type="match status" value="2"/>
</dbReference>
<dbReference type="Proteomes" id="UP000835052">
    <property type="component" value="Unassembled WGS sequence"/>
</dbReference>
<feature type="region of interest" description="Disordered" evidence="7">
    <location>
        <begin position="300"/>
        <end position="319"/>
    </location>
</feature>
<gene>
    <name evidence="9" type="ORF">CAUJ_LOCUS11482</name>
</gene>
<feature type="compositionally biased region" description="Low complexity" evidence="7">
    <location>
        <begin position="116"/>
        <end position="131"/>
    </location>
</feature>
<keyword evidence="10" id="KW-1185">Reference proteome</keyword>
<feature type="region of interest" description="Disordered" evidence="7">
    <location>
        <begin position="349"/>
        <end position="425"/>
    </location>
</feature>